<dbReference type="Pfam" id="PF08395">
    <property type="entry name" value="7tm_7"/>
    <property type="match status" value="1"/>
</dbReference>
<name>A0AA38I5W3_9CUCU</name>
<comment type="subcellular location">
    <subcellularLocation>
        <location evidence="1 6">Cell membrane</location>
        <topology evidence="1 6">Multi-pass membrane protein</topology>
    </subcellularLocation>
</comment>
<keyword evidence="6" id="KW-0807">Transducer</keyword>
<comment type="caution">
    <text evidence="7">The sequence shown here is derived from an EMBL/GenBank/DDBJ whole genome shotgun (WGS) entry which is preliminary data.</text>
</comment>
<proteinExistence type="inferred from homology"/>
<dbReference type="AlphaFoldDB" id="A0AA38I5W3"/>
<evidence type="ECO:0000313" key="8">
    <source>
        <dbReference type="Proteomes" id="UP001168821"/>
    </source>
</evidence>
<keyword evidence="2 6" id="KW-1003">Cell membrane</keyword>
<dbReference type="GO" id="GO:0007165">
    <property type="term" value="P:signal transduction"/>
    <property type="evidence" value="ECO:0007669"/>
    <property type="project" value="UniProtKB-KW"/>
</dbReference>
<gene>
    <name evidence="7" type="ORF">Zmor_021607</name>
</gene>
<evidence type="ECO:0000256" key="4">
    <source>
        <dbReference type="ARBA" id="ARBA00022989"/>
    </source>
</evidence>
<keyword evidence="8" id="KW-1185">Reference proteome</keyword>
<organism evidence="7 8">
    <name type="scientific">Zophobas morio</name>
    <dbReference type="NCBI Taxonomy" id="2755281"/>
    <lineage>
        <taxon>Eukaryota</taxon>
        <taxon>Metazoa</taxon>
        <taxon>Ecdysozoa</taxon>
        <taxon>Arthropoda</taxon>
        <taxon>Hexapoda</taxon>
        <taxon>Insecta</taxon>
        <taxon>Pterygota</taxon>
        <taxon>Neoptera</taxon>
        <taxon>Endopterygota</taxon>
        <taxon>Coleoptera</taxon>
        <taxon>Polyphaga</taxon>
        <taxon>Cucujiformia</taxon>
        <taxon>Tenebrionidae</taxon>
        <taxon>Zophobas</taxon>
    </lineage>
</organism>
<evidence type="ECO:0000256" key="1">
    <source>
        <dbReference type="ARBA" id="ARBA00004651"/>
    </source>
</evidence>
<keyword evidence="3 6" id="KW-0812">Transmembrane</keyword>
<comment type="caution">
    <text evidence="6">Lacks conserved residue(s) required for the propagation of feature annotation.</text>
</comment>
<protein>
    <recommendedName>
        <fullName evidence="6">Gustatory receptor</fullName>
    </recommendedName>
</protein>
<keyword evidence="4 6" id="KW-1133">Transmembrane helix</keyword>
<feature type="transmembrane region" description="Helical" evidence="6">
    <location>
        <begin position="114"/>
        <end position="135"/>
    </location>
</feature>
<keyword evidence="5 6" id="KW-0472">Membrane</keyword>
<comment type="similarity">
    <text evidence="6">Belongs to the insect chemoreceptor superfamily. Gustatory receptor (GR) family.</text>
</comment>
<evidence type="ECO:0000256" key="2">
    <source>
        <dbReference type="ARBA" id="ARBA00022475"/>
    </source>
</evidence>
<evidence type="ECO:0000256" key="3">
    <source>
        <dbReference type="ARBA" id="ARBA00022692"/>
    </source>
</evidence>
<dbReference type="InterPro" id="IPR013604">
    <property type="entry name" value="7TM_chemorcpt"/>
</dbReference>
<accession>A0AA38I5W3</accession>
<keyword evidence="6" id="KW-0675">Receptor</keyword>
<comment type="function">
    <text evidence="6">Gustatory receptor which mediates acceptance or avoidance behavior, depending on its substrates.</text>
</comment>
<dbReference type="GO" id="GO:0005886">
    <property type="term" value="C:plasma membrane"/>
    <property type="evidence" value="ECO:0007669"/>
    <property type="project" value="UniProtKB-SubCell"/>
</dbReference>
<feature type="transmembrane region" description="Helical" evidence="6">
    <location>
        <begin position="184"/>
        <end position="203"/>
    </location>
</feature>
<evidence type="ECO:0000313" key="7">
    <source>
        <dbReference type="EMBL" id="KAJ3649890.1"/>
    </source>
</evidence>
<reference evidence="7" key="1">
    <citation type="journal article" date="2023" name="G3 (Bethesda)">
        <title>Whole genome assemblies of Zophobas morio and Tenebrio molitor.</title>
        <authorList>
            <person name="Kaur S."/>
            <person name="Stinson S.A."/>
            <person name="diCenzo G.C."/>
        </authorList>
    </citation>
    <scope>NUCLEOTIDE SEQUENCE</scope>
    <source>
        <strain evidence="7">QUZm001</strain>
    </source>
</reference>
<evidence type="ECO:0000256" key="6">
    <source>
        <dbReference type="RuleBase" id="RU363108"/>
    </source>
</evidence>
<dbReference type="GO" id="GO:0050909">
    <property type="term" value="P:sensory perception of taste"/>
    <property type="evidence" value="ECO:0007669"/>
    <property type="project" value="InterPro"/>
</dbReference>
<evidence type="ECO:0000256" key="5">
    <source>
        <dbReference type="ARBA" id="ARBA00023136"/>
    </source>
</evidence>
<sequence>MLSSYAVFITLEESTQSKGRKLNAVVNGFRIFGASLTITLMLHKHTNLIECIRRMQSFDNNMKALGVESSYATHNVFVIFACTFIIVSQLCTTIMYWFLKRSIYLATCYFLSKGYQFIIIGIVVVYLNYFCFILGRKLHFLMKLTKSLPNHNKDPLKLLIMISEMYDDVFQTAKHINQMVSVPVLILTIGDILGGMITLYLMYHKEDNVVDEVSLGLHALQIICTLLPPMYIKKTPKKIARILTECEICYNDQRLAKARDTLLYQTLQQHIELTVCGLFPMSMSALSEQIGLCISIIFFLNQLLE</sequence>
<dbReference type="EMBL" id="JALNTZ010000006">
    <property type="protein sequence ID" value="KAJ3649890.1"/>
    <property type="molecule type" value="Genomic_DNA"/>
</dbReference>
<feature type="transmembrane region" description="Helical" evidence="6">
    <location>
        <begin position="215"/>
        <end position="232"/>
    </location>
</feature>
<dbReference type="Proteomes" id="UP001168821">
    <property type="component" value="Unassembled WGS sequence"/>
</dbReference>
<feature type="transmembrane region" description="Helical" evidence="6">
    <location>
        <begin position="76"/>
        <end position="99"/>
    </location>
</feature>